<evidence type="ECO:0000259" key="1">
    <source>
        <dbReference type="PROSITE" id="PS51186"/>
    </source>
</evidence>
<dbReference type="Gene3D" id="3.40.630.30">
    <property type="match status" value="1"/>
</dbReference>
<dbReference type="InterPro" id="IPR016181">
    <property type="entry name" value="Acyl_CoA_acyltransferase"/>
</dbReference>
<dbReference type="InterPro" id="IPR000182">
    <property type="entry name" value="GNAT_dom"/>
</dbReference>
<dbReference type="Proteomes" id="UP001056535">
    <property type="component" value="Chromosome"/>
</dbReference>
<dbReference type="PROSITE" id="PS51186">
    <property type="entry name" value="GNAT"/>
    <property type="match status" value="1"/>
</dbReference>
<dbReference type="CDD" id="cd04301">
    <property type="entry name" value="NAT_SF"/>
    <property type="match status" value="1"/>
</dbReference>
<dbReference type="Pfam" id="PF00583">
    <property type="entry name" value="Acetyltransf_1"/>
    <property type="match status" value="1"/>
</dbReference>
<proteinExistence type="predicted"/>
<reference evidence="2" key="1">
    <citation type="submission" date="2022-06" db="EMBL/GenBank/DDBJ databases">
        <title>Ornithinimicrobium JY.X270.</title>
        <authorList>
            <person name="Huang Y."/>
        </authorList>
    </citation>
    <scope>NUCLEOTIDE SEQUENCE</scope>
    <source>
        <strain evidence="2">JY.X270</strain>
    </source>
</reference>
<protein>
    <submittedName>
        <fullName evidence="2">GNAT family N-acetyltransferase</fullName>
    </submittedName>
</protein>
<gene>
    <name evidence="2" type="ORF">NF557_03970</name>
</gene>
<name>A0ABY4YK68_9MICO</name>
<evidence type="ECO:0000313" key="2">
    <source>
        <dbReference type="EMBL" id="USQ77084.1"/>
    </source>
</evidence>
<organism evidence="2 3">
    <name type="scientific">Ornithinimicrobium cryptoxanthini</name>
    <dbReference type="NCBI Taxonomy" id="2934161"/>
    <lineage>
        <taxon>Bacteria</taxon>
        <taxon>Bacillati</taxon>
        <taxon>Actinomycetota</taxon>
        <taxon>Actinomycetes</taxon>
        <taxon>Micrococcales</taxon>
        <taxon>Ornithinimicrobiaceae</taxon>
        <taxon>Ornithinimicrobium</taxon>
    </lineage>
</organism>
<evidence type="ECO:0000313" key="3">
    <source>
        <dbReference type="Proteomes" id="UP001056535"/>
    </source>
</evidence>
<keyword evidence="3" id="KW-1185">Reference proteome</keyword>
<dbReference type="SUPFAM" id="SSF55729">
    <property type="entry name" value="Acyl-CoA N-acyltransferases (Nat)"/>
    <property type="match status" value="1"/>
</dbReference>
<feature type="domain" description="N-acetyltransferase" evidence="1">
    <location>
        <begin position="7"/>
        <end position="199"/>
    </location>
</feature>
<dbReference type="RefSeq" id="WP_252621820.1">
    <property type="nucleotide sequence ID" value="NZ_CP099490.1"/>
</dbReference>
<accession>A0ABY4YK68</accession>
<dbReference type="EMBL" id="CP099490">
    <property type="protein sequence ID" value="USQ77084.1"/>
    <property type="molecule type" value="Genomic_DNA"/>
</dbReference>
<sequence>MSGPSPLVIRPANEAGCEDLQQVFGTRGQAARCQCQRYRLRPRETFATQPVEERIARLQDQTGCGDPCASETSGLVAYLDAEPVGWCAVAPRPHLPGLRHSQVPWQGRDEDREDATVWAITCVFARAHFRRQGISRALILEAAQFARSRGAAAVEAYPMTRAAISEELHVGTLTSFLEAGFTELGRPTARRAVVRLDFPSLSSRHA</sequence>